<dbReference type="PANTHER" id="PTHR43790:SF3">
    <property type="entry name" value="D-ALLOSE IMPORT ATP-BINDING PROTEIN ALSA-RELATED"/>
    <property type="match status" value="1"/>
</dbReference>
<name>A0A939LUH5_9MICO</name>
<evidence type="ECO:0000256" key="8">
    <source>
        <dbReference type="ARBA" id="ARBA00022967"/>
    </source>
</evidence>
<dbReference type="CDD" id="cd03215">
    <property type="entry name" value="ABC_Carb_Monos_II"/>
    <property type="match status" value="1"/>
</dbReference>
<dbReference type="InterPro" id="IPR003593">
    <property type="entry name" value="AAA+_ATPase"/>
</dbReference>
<evidence type="ECO:0000259" key="10">
    <source>
        <dbReference type="PROSITE" id="PS50893"/>
    </source>
</evidence>
<evidence type="ECO:0000256" key="2">
    <source>
        <dbReference type="ARBA" id="ARBA00022448"/>
    </source>
</evidence>
<dbReference type="PROSITE" id="PS00211">
    <property type="entry name" value="ABC_TRANSPORTER_1"/>
    <property type="match status" value="1"/>
</dbReference>
<dbReference type="SUPFAM" id="SSF52540">
    <property type="entry name" value="P-loop containing nucleoside triphosphate hydrolases"/>
    <property type="match status" value="2"/>
</dbReference>
<dbReference type="CDD" id="cd03216">
    <property type="entry name" value="ABC_Carb_Monos_I"/>
    <property type="match status" value="1"/>
</dbReference>
<organism evidence="11 12">
    <name type="scientific">Leucobacter ruminantium</name>
    <dbReference type="NCBI Taxonomy" id="1289170"/>
    <lineage>
        <taxon>Bacteria</taxon>
        <taxon>Bacillati</taxon>
        <taxon>Actinomycetota</taxon>
        <taxon>Actinomycetes</taxon>
        <taxon>Micrococcales</taxon>
        <taxon>Microbacteriaceae</taxon>
        <taxon>Leucobacter</taxon>
    </lineage>
</organism>
<dbReference type="GO" id="GO:0005524">
    <property type="term" value="F:ATP binding"/>
    <property type="evidence" value="ECO:0007669"/>
    <property type="project" value="UniProtKB-KW"/>
</dbReference>
<keyword evidence="2" id="KW-0813">Transport</keyword>
<dbReference type="InterPro" id="IPR017871">
    <property type="entry name" value="ABC_transporter-like_CS"/>
</dbReference>
<dbReference type="Pfam" id="PF00005">
    <property type="entry name" value="ABC_tran"/>
    <property type="match status" value="2"/>
</dbReference>
<dbReference type="InterPro" id="IPR027417">
    <property type="entry name" value="P-loop_NTPase"/>
</dbReference>
<dbReference type="PROSITE" id="PS50893">
    <property type="entry name" value="ABC_TRANSPORTER_2"/>
    <property type="match status" value="2"/>
</dbReference>
<keyword evidence="8" id="KW-1278">Translocase</keyword>
<dbReference type="RefSeq" id="WP_208045521.1">
    <property type="nucleotide sequence ID" value="NZ_JAGDYL010000008.1"/>
</dbReference>
<keyword evidence="4" id="KW-0762">Sugar transport</keyword>
<evidence type="ECO:0000256" key="1">
    <source>
        <dbReference type="ARBA" id="ARBA00004202"/>
    </source>
</evidence>
<comment type="subcellular location">
    <subcellularLocation>
        <location evidence="1">Cell membrane</location>
        <topology evidence="1">Peripheral membrane protein</topology>
    </subcellularLocation>
</comment>
<dbReference type="InterPro" id="IPR003439">
    <property type="entry name" value="ABC_transporter-like_ATP-bd"/>
</dbReference>
<keyword evidence="6" id="KW-0547">Nucleotide-binding</keyword>
<dbReference type="GO" id="GO:0005886">
    <property type="term" value="C:plasma membrane"/>
    <property type="evidence" value="ECO:0007669"/>
    <property type="project" value="UniProtKB-SubCell"/>
</dbReference>
<dbReference type="GO" id="GO:0016887">
    <property type="term" value="F:ATP hydrolysis activity"/>
    <property type="evidence" value="ECO:0007669"/>
    <property type="project" value="InterPro"/>
</dbReference>
<keyword evidence="9" id="KW-0472">Membrane</keyword>
<dbReference type="Proteomes" id="UP000664398">
    <property type="component" value="Unassembled WGS sequence"/>
</dbReference>
<dbReference type="SMART" id="SM00382">
    <property type="entry name" value="AAA"/>
    <property type="match status" value="2"/>
</dbReference>
<dbReference type="Gene3D" id="3.40.50.300">
    <property type="entry name" value="P-loop containing nucleotide triphosphate hydrolases"/>
    <property type="match status" value="2"/>
</dbReference>
<dbReference type="EMBL" id="JAGDYL010000008">
    <property type="protein sequence ID" value="MBO1805049.1"/>
    <property type="molecule type" value="Genomic_DNA"/>
</dbReference>
<reference evidence="11" key="1">
    <citation type="submission" date="2021-03" db="EMBL/GenBank/DDBJ databases">
        <title>Leucobacter chromiisoli sp. nov., isolated from chromium-containing soil of chemical plant.</title>
        <authorList>
            <person name="Xu Z."/>
        </authorList>
    </citation>
    <scope>NUCLEOTIDE SEQUENCE</scope>
    <source>
        <strain evidence="11">A2</strain>
    </source>
</reference>
<evidence type="ECO:0000256" key="7">
    <source>
        <dbReference type="ARBA" id="ARBA00022840"/>
    </source>
</evidence>
<proteinExistence type="predicted"/>
<evidence type="ECO:0000313" key="11">
    <source>
        <dbReference type="EMBL" id="MBO1805049.1"/>
    </source>
</evidence>
<protein>
    <submittedName>
        <fullName evidence="11">Sugar ABC transporter ATP-binding protein</fullName>
    </submittedName>
</protein>
<keyword evidence="12" id="KW-1185">Reference proteome</keyword>
<evidence type="ECO:0000313" key="12">
    <source>
        <dbReference type="Proteomes" id="UP000664398"/>
    </source>
</evidence>
<dbReference type="FunFam" id="3.40.50.300:FF:000127">
    <property type="entry name" value="Ribose import ATP-binding protein RbsA"/>
    <property type="match status" value="1"/>
</dbReference>
<evidence type="ECO:0000256" key="3">
    <source>
        <dbReference type="ARBA" id="ARBA00022475"/>
    </source>
</evidence>
<evidence type="ECO:0000256" key="6">
    <source>
        <dbReference type="ARBA" id="ARBA00022741"/>
    </source>
</evidence>
<evidence type="ECO:0000256" key="5">
    <source>
        <dbReference type="ARBA" id="ARBA00022737"/>
    </source>
</evidence>
<feature type="domain" description="ABC transporter" evidence="10">
    <location>
        <begin position="12"/>
        <end position="247"/>
    </location>
</feature>
<evidence type="ECO:0000256" key="4">
    <source>
        <dbReference type="ARBA" id="ARBA00022597"/>
    </source>
</evidence>
<evidence type="ECO:0000256" key="9">
    <source>
        <dbReference type="ARBA" id="ARBA00023136"/>
    </source>
</evidence>
<feature type="domain" description="ABC transporter" evidence="10">
    <location>
        <begin position="257"/>
        <end position="502"/>
    </location>
</feature>
<dbReference type="PANTHER" id="PTHR43790">
    <property type="entry name" value="CARBOHYDRATE TRANSPORT ATP-BINDING PROTEIN MG119-RELATED"/>
    <property type="match status" value="1"/>
</dbReference>
<sequence>MTQVEIDPSPIVRLRGIVKRFAGVTVVDGVDLDLFPGQVHVLAGENGAGKSTLMKVLAGIHQPDGGTIEVEGEERRFDVAGAKEAGIAIVHQELLIAPNLSVADNLAMGREYRGRFGGLSLKRTREAAKQQLDRVGVDFPASTRAGSLSTGKQQLVEIARAISDDPKVLIFDEPTAALSTREVRTLFRIVRELRERGCAIVYITHRMDEIEELADAVTVLRDGRFVATMPKAEATPDAIVTKMVGRSVESLFPDRTATLGDVRLSVRDLGDGDWIGPIGFDVRAGEIVGVAGLVGSGRSEMARLIFGADRAATGTVSVDGQRAAVSKSPIGAMRNGIALVPESRKEQGLVLGRGVSDNIVMASYGKVSRGGVIQRRAVRATAEEQKRSLGIRVANLDQRVRELSGGNQQKVLLSKWLETDPKVLILDEPTRGVDVGAKADIYKIIEAAAQRGTAVLVISSELPEVLGLADRVLVMRQGDVVADLPNEGLTEEAVMEHAFGLAQQPTTDIRKEASA</sequence>
<comment type="caution">
    <text evidence="11">The sequence shown here is derived from an EMBL/GenBank/DDBJ whole genome shotgun (WGS) entry which is preliminary data.</text>
</comment>
<accession>A0A939LUH5</accession>
<dbReference type="AlphaFoldDB" id="A0A939LUH5"/>
<keyword evidence="5" id="KW-0677">Repeat</keyword>
<dbReference type="InterPro" id="IPR050107">
    <property type="entry name" value="ABC_carbohydrate_import_ATPase"/>
</dbReference>
<keyword evidence="7 11" id="KW-0067">ATP-binding</keyword>
<gene>
    <name evidence="11" type="ORF">J4H91_06920</name>
</gene>
<keyword evidence="3" id="KW-1003">Cell membrane</keyword>